<dbReference type="EMBL" id="JAVIKH010000003">
    <property type="protein sequence ID" value="MDX8335521.1"/>
    <property type="molecule type" value="Genomic_DNA"/>
</dbReference>
<feature type="transmembrane region" description="Helical" evidence="1">
    <location>
        <begin position="170"/>
        <end position="189"/>
    </location>
</feature>
<feature type="transmembrane region" description="Helical" evidence="1">
    <location>
        <begin position="6"/>
        <end position="27"/>
    </location>
</feature>
<feature type="transmembrane region" description="Helical" evidence="1">
    <location>
        <begin position="90"/>
        <end position="108"/>
    </location>
</feature>
<sequence>MFLITGIIIAALFLVSTSMPFLSWVLPYYKIKKLENADLKTKIIANIVALAAIGWIDVNFLITYIGVFISIEILYYALKKYGNRLQTIDKIFTTSLIIGIGICIYMYFNRVSLHIGFEQLKSLYLQKTSFTQYEVDMAFKYIKDNFVYLIFAYMNMTVFLTYYFLNKKSFFQWNVSYLWLIPYVVFFFLEKYTTIGGAIPGIIVDIIKIVYIMYFMKIVASILNDKIKKQSICFTIGVFLALVSPEFAFIFGALASGIKIKIVKS</sequence>
<keyword evidence="1" id="KW-1133">Transmembrane helix</keyword>
<evidence type="ECO:0000313" key="2">
    <source>
        <dbReference type="EMBL" id="MDX8335521.1"/>
    </source>
</evidence>
<feature type="transmembrane region" description="Helical" evidence="1">
    <location>
        <begin position="146"/>
        <end position="165"/>
    </location>
</feature>
<reference evidence="3" key="1">
    <citation type="submission" date="2023-07" db="EMBL/GenBank/DDBJ databases">
        <authorList>
            <person name="Colorado M.A."/>
            <person name="Villamil L.M."/>
            <person name="Melo J.F."/>
            <person name="Rodriguez J.A."/>
            <person name="Ruiz R.Y."/>
        </authorList>
    </citation>
    <scope>NUCLEOTIDE SEQUENCE [LARGE SCALE GENOMIC DNA]</scope>
    <source>
        <strain evidence="3">C33</strain>
    </source>
</reference>
<protein>
    <submittedName>
        <fullName evidence="2">Uncharacterized protein</fullName>
    </submittedName>
</protein>
<dbReference type="Proteomes" id="UP001279681">
    <property type="component" value="Unassembled WGS sequence"/>
</dbReference>
<dbReference type="RefSeq" id="WP_320312930.1">
    <property type="nucleotide sequence ID" value="NZ_JAVIKH010000003.1"/>
</dbReference>
<feature type="transmembrane region" description="Helical" evidence="1">
    <location>
        <begin position="232"/>
        <end position="255"/>
    </location>
</feature>
<keyword evidence="1" id="KW-0472">Membrane</keyword>
<accession>A0ABU4W7L8</accession>
<evidence type="ECO:0000313" key="3">
    <source>
        <dbReference type="Proteomes" id="UP001279681"/>
    </source>
</evidence>
<feature type="transmembrane region" description="Helical" evidence="1">
    <location>
        <begin position="195"/>
        <end position="220"/>
    </location>
</feature>
<evidence type="ECO:0000256" key="1">
    <source>
        <dbReference type="SAM" id="Phobius"/>
    </source>
</evidence>
<proteinExistence type="predicted"/>
<gene>
    <name evidence="2" type="ORF">RFV38_03240</name>
</gene>
<keyword evidence="1" id="KW-0812">Transmembrane</keyword>
<keyword evidence="3" id="KW-1185">Reference proteome</keyword>
<organism evidence="2 3">
    <name type="scientific">Candidatus Cetobacterium colombiensis</name>
    <dbReference type="NCBI Taxonomy" id="3073100"/>
    <lineage>
        <taxon>Bacteria</taxon>
        <taxon>Fusobacteriati</taxon>
        <taxon>Fusobacteriota</taxon>
        <taxon>Fusobacteriia</taxon>
        <taxon>Fusobacteriales</taxon>
        <taxon>Fusobacteriaceae</taxon>
        <taxon>Cetobacterium</taxon>
    </lineage>
</organism>
<name>A0ABU4W7L8_9FUSO</name>
<comment type="caution">
    <text evidence="2">The sequence shown here is derived from an EMBL/GenBank/DDBJ whole genome shotgun (WGS) entry which is preliminary data.</text>
</comment>